<protein>
    <submittedName>
        <fullName evidence="2">Uncharacterized protein</fullName>
    </submittedName>
</protein>
<comment type="caution">
    <text evidence="2">The sequence shown here is derived from an EMBL/GenBank/DDBJ whole genome shotgun (WGS) entry which is preliminary data.</text>
</comment>
<dbReference type="Proteomes" id="UP001318860">
    <property type="component" value="Unassembled WGS sequence"/>
</dbReference>
<evidence type="ECO:0000256" key="1">
    <source>
        <dbReference type="SAM" id="MobiDB-lite"/>
    </source>
</evidence>
<dbReference type="EMBL" id="JABTTQ020000003">
    <property type="protein sequence ID" value="KAK6161539.1"/>
    <property type="molecule type" value="Genomic_DNA"/>
</dbReference>
<accession>A0ABR0XQU6</accession>
<organism evidence="2 3">
    <name type="scientific">Rehmannia glutinosa</name>
    <name type="common">Chinese foxglove</name>
    <dbReference type="NCBI Taxonomy" id="99300"/>
    <lineage>
        <taxon>Eukaryota</taxon>
        <taxon>Viridiplantae</taxon>
        <taxon>Streptophyta</taxon>
        <taxon>Embryophyta</taxon>
        <taxon>Tracheophyta</taxon>
        <taxon>Spermatophyta</taxon>
        <taxon>Magnoliopsida</taxon>
        <taxon>eudicotyledons</taxon>
        <taxon>Gunneridae</taxon>
        <taxon>Pentapetalae</taxon>
        <taxon>asterids</taxon>
        <taxon>lamiids</taxon>
        <taxon>Lamiales</taxon>
        <taxon>Orobanchaceae</taxon>
        <taxon>Rehmannieae</taxon>
        <taxon>Rehmannia</taxon>
    </lineage>
</organism>
<keyword evidence="3" id="KW-1185">Reference proteome</keyword>
<evidence type="ECO:0000313" key="3">
    <source>
        <dbReference type="Proteomes" id="UP001318860"/>
    </source>
</evidence>
<name>A0ABR0XQU6_REHGL</name>
<feature type="compositionally biased region" description="Basic and acidic residues" evidence="1">
    <location>
        <begin position="41"/>
        <end position="92"/>
    </location>
</feature>
<reference evidence="2 3" key="1">
    <citation type="journal article" date="2021" name="Comput. Struct. Biotechnol. J.">
        <title>De novo genome assembly of the potent medicinal plant Rehmannia glutinosa using nanopore technology.</title>
        <authorList>
            <person name="Ma L."/>
            <person name="Dong C."/>
            <person name="Song C."/>
            <person name="Wang X."/>
            <person name="Zheng X."/>
            <person name="Niu Y."/>
            <person name="Chen S."/>
            <person name="Feng W."/>
        </authorList>
    </citation>
    <scope>NUCLEOTIDE SEQUENCE [LARGE SCALE GENOMIC DNA]</scope>
    <source>
        <strain evidence="2">DH-2019</strain>
    </source>
</reference>
<proteinExistence type="predicted"/>
<sequence length="112" mass="12602">MIESATSAERIMEIASLDKFLQEGIKSDGTSRSWVGGVEYSAKEDQTKEKDAEEEKKRGSVKGEKHGEIGRDRKEEETQERKEGPSLEEISKLRGTAQQNTMEAIRVAEERS</sequence>
<evidence type="ECO:0000313" key="2">
    <source>
        <dbReference type="EMBL" id="KAK6161539.1"/>
    </source>
</evidence>
<gene>
    <name evidence="2" type="ORF">DH2020_004920</name>
</gene>
<feature type="region of interest" description="Disordered" evidence="1">
    <location>
        <begin position="22"/>
        <end position="112"/>
    </location>
</feature>